<accession>A0A3D2X4T8</accession>
<evidence type="ECO:0000256" key="8">
    <source>
        <dbReference type="ARBA" id="ARBA00022967"/>
    </source>
</evidence>
<evidence type="ECO:0000259" key="10">
    <source>
        <dbReference type="PROSITE" id="PS50893"/>
    </source>
</evidence>
<dbReference type="AlphaFoldDB" id="A0A3D2X4T8"/>
<dbReference type="Proteomes" id="UP000262969">
    <property type="component" value="Unassembled WGS sequence"/>
</dbReference>
<dbReference type="InterPro" id="IPR003593">
    <property type="entry name" value="AAA+_ATPase"/>
</dbReference>
<name>A0A3D2X4T8_9FIRM</name>
<evidence type="ECO:0000313" key="11">
    <source>
        <dbReference type="EMBL" id="HCL01348.1"/>
    </source>
</evidence>
<comment type="similarity">
    <text evidence="2">Belongs to the ABC transporter superfamily.</text>
</comment>
<evidence type="ECO:0000256" key="6">
    <source>
        <dbReference type="ARBA" id="ARBA00022741"/>
    </source>
</evidence>
<feature type="domain" description="ABC transporter" evidence="10">
    <location>
        <begin position="8"/>
        <end position="257"/>
    </location>
</feature>
<gene>
    <name evidence="11" type="ORF">DHW61_02865</name>
</gene>
<dbReference type="GO" id="GO:0005524">
    <property type="term" value="F:ATP binding"/>
    <property type="evidence" value="ECO:0007669"/>
    <property type="project" value="UniProtKB-KW"/>
</dbReference>
<dbReference type="PANTHER" id="PTHR43297:SF14">
    <property type="entry name" value="ATPASE AAA-TYPE CORE DOMAIN-CONTAINING PROTEIN"/>
    <property type="match status" value="1"/>
</dbReference>
<dbReference type="GO" id="GO:0005886">
    <property type="term" value="C:plasma membrane"/>
    <property type="evidence" value="ECO:0007669"/>
    <property type="project" value="UniProtKB-SubCell"/>
</dbReference>
<dbReference type="InterPro" id="IPR003439">
    <property type="entry name" value="ABC_transporter-like_ATP-bd"/>
</dbReference>
<dbReference type="Pfam" id="PF00005">
    <property type="entry name" value="ABC_tran"/>
    <property type="match status" value="1"/>
</dbReference>
<evidence type="ECO:0000256" key="4">
    <source>
        <dbReference type="ARBA" id="ARBA00022475"/>
    </source>
</evidence>
<keyword evidence="8" id="KW-1278">Translocase</keyword>
<dbReference type="EMBL" id="DPVV01000104">
    <property type="protein sequence ID" value="HCL01348.1"/>
    <property type="molecule type" value="Genomic_DNA"/>
</dbReference>
<evidence type="ECO:0000256" key="1">
    <source>
        <dbReference type="ARBA" id="ARBA00004202"/>
    </source>
</evidence>
<evidence type="ECO:0000256" key="3">
    <source>
        <dbReference type="ARBA" id="ARBA00022448"/>
    </source>
</evidence>
<dbReference type="PROSITE" id="PS00211">
    <property type="entry name" value="ABC_TRANSPORTER_1"/>
    <property type="match status" value="1"/>
</dbReference>
<evidence type="ECO:0000256" key="7">
    <source>
        <dbReference type="ARBA" id="ARBA00022840"/>
    </source>
</evidence>
<evidence type="ECO:0000256" key="2">
    <source>
        <dbReference type="ARBA" id="ARBA00005417"/>
    </source>
</evidence>
<dbReference type="CDD" id="cd03257">
    <property type="entry name" value="ABC_NikE_OppD_transporters"/>
    <property type="match status" value="1"/>
</dbReference>
<dbReference type="PANTHER" id="PTHR43297">
    <property type="entry name" value="OLIGOPEPTIDE TRANSPORT ATP-BINDING PROTEIN APPD"/>
    <property type="match status" value="1"/>
</dbReference>
<reference evidence="11 12" key="1">
    <citation type="journal article" date="2018" name="Nat. Biotechnol.">
        <title>A standardized bacterial taxonomy based on genome phylogeny substantially revises the tree of life.</title>
        <authorList>
            <person name="Parks D.H."/>
            <person name="Chuvochina M."/>
            <person name="Waite D.W."/>
            <person name="Rinke C."/>
            <person name="Skarshewski A."/>
            <person name="Chaumeil P.A."/>
            <person name="Hugenholtz P."/>
        </authorList>
    </citation>
    <scope>NUCLEOTIDE SEQUENCE [LARGE SCALE GENOMIC DNA]</scope>
    <source>
        <strain evidence="11">UBA11728</strain>
    </source>
</reference>
<dbReference type="GO" id="GO:0016887">
    <property type="term" value="F:ATP hydrolysis activity"/>
    <property type="evidence" value="ECO:0007669"/>
    <property type="project" value="InterPro"/>
</dbReference>
<evidence type="ECO:0000256" key="5">
    <source>
        <dbReference type="ARBA" id="ARBA00022519"/>
    </source>
</evidence>
<keyword evidence="5" id="KW-0997">Cell inner membrane</keyword>
<keyword evidence="7 11" id="KW-0067">ATP-binding</keyword>
<sequence length="287" mass="32063">MNSKTDLLLVQDLSISFGEKKKKEVVHNISFSIKQGEILGVVGESGSGKSVTAHSILRLLAQGGEISSGSVLFNGMDLTKLPEEEMVKIRGDEISMVFQEPMTSLNPVLTVGVQIEEMLLLHTKKTKEERKASVYEMMSEVGLENPEHLYSKYPHQLSGGMRQRIMIAMAMICKPRLLIADEPTTALDVTIQAKILELLKELNRKHGTTILFISHDLTVVRNLCDRLIVMYDGRIEESGESRELFQNPKKEYTKKLLAAAEMVHDSSLGKDSNISPVSNRILEIKDL</sequence>
<comment type="caution">
    <text evidence="11">The sequence shown here is derived from an EMBL/GenBank/DDBJ whole genome shotgun (WGS) entry which is preliminary data.</text>
</comment>
<dbReference type="FunFam" id="3.40.50.300:FF:000016">
    <property type="entry name" value="Oligopeptide ABC transporter ATP-binding component"/>
    <property type="match status" value="1"/>
</dbReference>
<keyword evidence="3" id="KW-0813">Transport</keyword>
<proteinExistence type="inferred from homology"/>
<keyword evidence="4" id="KW-1003">Cell membrane</keyword>
<protein>
    <submittedName>
        <fullName evidence="11">ABC transporter ATP-binding protein</fullName>
    </submittedName>
</protein>
<keyword evidence="6" id="KW-0547">Nucleotide-binding</keyword>
<dbReference type="SUPFAM" id="SSF52540">
    <property type="entry name" value="P-loop containing nucleoside triphosphate hydrolases"/>
    <property type="match status" value="1"/>
</dbReference>
<dbReference type="InterPro" id="IPR027417">
    <property type="entry name" value="P-loop_NTPase"/>
</dbReference>
<dbReference type="PROSITE" id="PS50893">
    <property type="entry name" value="ABC_TRANSPORTER_2"/>
    <property type="match status" value="1"/>
</dbReference>
<comment type="subcellular location">
    <subcellularLocation>
        <location evidence="1">Cell membrane</location>
        <topology evidence="1">Peripheral membrane protein</topology>
    </subcellularLocation>
</comment>
<dbReference type="SMART" id="SM00382">
    <property type="entry name" value="AAA"/>
    <property type="match status" value="1"/>
</dbReference>
<feature type="non-terminal residue" evidence="11">
    <location>
        <position position="287"/>
    </location>
</feature>
<keyword evidence="9" id="KW-0472">Membrane</keyword>
<dbReference type="InterPro" id="IPR050388">
    <property type="entry name" value="ABC_Ni/Peptide_Import"/>
</dbReference>
<dbReference type="InterPro" id="IPR017871">
    <property type="entry name" value="ABC_transporter-like_CS"/>
</dbReference>
<evidence type="ECO:0000313" key="12">
    <source>
        <dbReference type="Proteomes" id="UP000262969"/>
    </source>
</evidence>
<organism evidence="11 12">
    <name type="scientific">Lachnoclostridium phytofermentans</name>
    <dbReference type="NCBI Taxonomy" id="66219"/>
    <lineage>
        <taxon>Bacteria</taxon>
        <taxon>Bacillati</taxon>
        <taxon>Bacillota</taxon>
        <taxon>Clostridia</taxon>
        <taxon>Lachnospirales</taxon>
        <taxon>Lachnospiraceae</taxon>
    </lineage>
</organism>
<dbReference type="Gene3D" id="3.40.50.300">
    <property type="entry name" value="P-loop containing nucleotide triphosphate hydrolases"/>
    <property type="match status" value="1"/>
</dbReference>
<evidence type="ECO:0000256" key="9">
    <source>
        <dbReference type="ARBA" id="ARBA00023136"/>
    </source>
</evidence>